<dbReference type="PANTHER" id="PTHR36885:SF6">
    <property type="entry name" value="DUF4378 DOMAIN-CONTAINING PROTEIN"/>
    <property type="match status" value="1"/>
</dbReference>
<accession>A0AAV5C9U3</accession>
<dbReference type="AlphaFoldDB" id="A0AAV5C9U3"/>
<dbReference type="PANTHER" id="PTHR36885">
    <property type="entry name" value="EXPRESSED PROTEIN"/>
    <property type="match status" value="1"/>
</dbReference>
<reference evidence="2" key="2">
    <citation type="submission" date="2021-12" db="EMBL/GenBank/DDBJ databases">
        <title>Resequencing data analysis of finger millet.</title>
        <authorList>
            <person name="Hatakeyama M."/>
            <person name="Aluri S."/>
            <person name="Balachadran M.T."/>
            <person name="Sivarajan S.R."/>
            <person name="Poveda L."/>
            <person name="Shimizu-Inatsugi R."/>
            <person name="Schlapbach R."/>
            <person name="Sreeman S.M."/>
            <person name="Shimizu K.K."/>
        </authorList>
    </citation>
    <scope>NUCLEOTIDE SEQUENCE</scope>
</reference>
<comment type="caution">
    <text evidence="2">The sequence shown here is derived from an EMBL/GenBank/DDBJ whole genome shotgun (WGS) entry which is preliminary data.</text>
</comment>
<sequence length="201" mass="22639">MASNCCGRRLSELLREQQEPFLVHSRSVGQTCSGWRLRGAKAVRKALLWDLAGCFSCDTFFRRLPRSGDNGGDGDRQLSPVSVLQLHSDEESTEISHWDEDEDSKPSTAPSSDHCPKNGAKEVQDKTKFQTLSSLSKTDEEQAIVSVWERIAADIARIPRMVELDLSTSAREWRRRIGEEEARRVGESVEAMIFEEIRSVS</sequence>
<evidence type="ECO:0000256" key="1">
    <source>
        <dbReference type="SAM" id="MobiDB-lite"/>
    </source>
</evidence>
<evidence type="ECO:0000313" key="3">
    <source>
        <dbReference type="Proteomes" id="UP001054889"/>
    </source>
</evidence>
<feature type="region of interest" description="Disordered" evidence="1">
    <location>
        <begin position="90"/>
        <end position="123"/>
    </location>
</feature>
<organism evidence="2 3">
    <name type="scientific">Eleusine coracana subsp. coracana</name>
    <dbReference type="NCBI Taxonomy" id="191504"/>
    <lineage>
        <taxon>Eukaryota</taxon>
        <taxon>Viridiplantae</taxon>
        <taxon>Streptophyta</taxon>
        <taxon>Embryophyta</taxon>
        <taxon>Tracheophyta</taxon>
        <taxon>Spermatophyta</taxon>
        <taxon>Magnoliopsida</taxon>
        <taxon>Liliopsida</taxon>
        <taxon>Poales</taxon>
        <taxon>Poaceae</taxon>
        <taxon>PACMAD clade</taxon>
        <taxon>Chloridoideae</taxon>
        <taxon>Cynodonteae</taxon>
        <taxon>Eleusininae</taxon>
        <taxon>Eleusine</taxon>
    </lineage>
</organism>
<protein>
    <submittedName>
        <fullName evidence="2">Uncharacterized protein</fullName>
    </submittedName>
</protein>
<feature type="compositionally biased region" description="Basic and acidic residues" evidence="1">
    <location>
        <begin position="114"/>
        <end position="123"/>
    </location>
</feature>
<evidence type="ECO:0000313" key="2">
    <source>
        <dbReference type="EMBL" id="GJM95054.1"/>
    </source>
</evidence>
<name>A0AAV5C9U3_ELECO</name>
<keyword evidence="3" id="KW-1185">Reference proteome</keyword>
<gene>
    <name evidence="2" type="primary">ga11750</name>
    <name evidence="2" type="ORF">PR202_ga11750</name>
</gene>
<dbReference type="EMBL" id="BQKI01000005">
    <property type="protein sequence ID" value="GJM95054.1"/>
    <property type="molecule type" value="Genomic_DNA"/>
</dbReference>
<reference evidence="2" key="1">
    <citation type="journal article" date="2018" name="DNA Res.">
        <title>Multiple hybrid de novo genome assembly of finger millet, an orphan allotetraploid crop.</title>
        <authorList>
            <person name="Hatakeyama M."/>
            <person name="Aluri S."/>
            <person name="Balachadran M.T."/>
            <person name="Sivarajan S.R."/>
            <person name="Patrignani A."/>
            <person name="Gruter S."/>
            <person name="Poveda L."/>
            <person name="Shimizu-Inatsugi R."/>
            <person name="Baeten J."/>
            <person name="Francoijs K.J."/>
            <person name="Nataraja K.N."/>
            <person name="Reddy Y.A.N."/>
            <person name="Phadnis S."/>
            <person name="Ravikumar R.L."/>
            <person name="Schlapbach R."/>
            <person name="Sreeman S.M."/>
            <person name="Shimizu K.K."/>
        </authorList>
    </citation>
    <scope>NUCLEOTIDE SEQUENCE</scope>
</reference>
<proteinExistence type="predicted"/>
<dbReference type="Proteomes" id="UP001054889">
    <property type="component" value="Unassembled WGS sequence"/>
</dbReference>